<accession>A0A3B1BAQ7</accession>
<dbReference type="InterPro" id="IPR014731">
    <property type="entry name" value="ETF_asu_C"/>
</dbReference>
<dbReference type="InterPro" id="IPR001308">
    <property type="entry name" value="ETF_a/FixB"/>
</dbReference>
<dbReference type="GO" id="GO:0009055">
    <property type="term" value="F:electron transfer activity"/>
    <property type="evidence" value="ECO:0007669"/>
    <property type="project" value="InterPro"/>
</dbReference>
<name>A0A3B1BAQ7_9ZZZZ</name>
<dbReference type="GO" id="GO:0050660">
    <property type="term" value="F:flavin adenine dinucleotide binding"/>
    <property type="evidence" value="ECO:0007669"/>
    <property type="project" value="InterPro"/>
</dbReference>
<dbReference type="AlphaFoldDB" id="A0A3B1BAQ7"/>
<dbReference type="GO" id="GO:0033539">
    <property type="term" value="P:fatty acid beta-oxidation using acyl-CoA dehydrogenase"/>
    <property type="evidence" value="ECO:0007669"/>
    <property type="project" value="TreeGrafter"/>
</dbReference>
<dbReference type="EMBL" id="UOFW01000241">
    <property type="protein sequence ID" value="VAX08508.1"/>
    <property type="molecule type" value="Genomic_DNA"/>
</dbReference>
<dbReference type="SUPFAM" id="SSF52467">
    <property type="entry name" value="DHS-like NAD/FAD-binding domain"/>
    <property type="match status" value="1"/>
</dbReference>
<evidence type="ECO:0000259" key="1">
    <source>
        <dbReference type="Pfam" id="PF00766"/>
    </source>
</evidence>
<feature type="non-terminal residue" evidence="2">
    <location>
        <position position="1"/>
    </location>
</feature>
<dbReference type="Gene3D" id="3.40.50.1220">
    <property type="entry name" value="TPP-binding domain"/>
    <property type="match status" value="1"/>
</dbReference>
<organism evidence="2">
    <name type="scientific">hydrothermal vent metagenome</name>
    <dbReference type="NCBI Taxonomy" id="652676"/>
    <lineage>
        <taxon>unclassified sequences</taxon>
        <taxon>metagenomes</taxon>
        <taxon>ecological metagenomes</taxon>
    </lineage>
</organism>
<dbReference type="PANTHER" id="PTHR43153:SF1">
    <property type="entry name" value="ELECTRON TRANSFER FLAVOPROTEIN SUBUNIT ALPHA, MITOCHONDRIAL"/>
    <property type="match status" value="1"/>
</dbReference>
<reference evidence="2" key="1">
    <citation type="submission" date="2018-06" db="EMBL/GenBank/DDBJ databases">
        <authorList>
            <person name="Zhirakovskaya E."/>
        </authorList>
    </citation>
    <scope>NUCLEOTIDE SEQUENCE</scope>
</reference>
<protein>
    <submittedName>
        <fullName evidence="2">Electron transfer flavoprotein, alpha subunit</fullName>
    </submittedName>
</protein>
<sequence length="215" mass="23282">RRISAKTGRTLATSVQTVSADGMVASVDAYRQNVKVALEDIMLLNPECALQVSNWSYPPKKIQPSSLPITPERISDQGELDQDMTNLPLELADFIISAGNGLTDWKAFHHLAQRINATIGGTRVVCDNGFLSKSRQVGSSGSLVNARCYLALGIAGAPQHLQGISNCKHVIAINTDLYADMVKRADISIIADVQKIIPALLIQLQKMDKTNADQT</sequence>
<gene>
    <name evidence="2" type="ORF">MNBD_ALPHA03-483</name>
</gene>
<evidence type="ECO:0000313" key="2">
    <source>
        <dbReference type="EMBL" id="VAX08508.1"/>
    </source>
</evidence>
<dbReference type="Pfam" id="PF00766">
    <property type="entry name" value="ETF_alpha"/>
    <property type="match status" value="1"/>
</dbReference>
<dbReference type="InterPro" id="IPR029035">
    <property type="entry name" value="DHS-like_NAD/FAD-binding_dom"/>
</dbReference>
<dbReference type="PANTHER" id="PTHR43153">
    <property type="entry name" value="ELECTRON TRANSFER FLAVOPROTEIN ALPHA"/>
    <property type="match status" value="1"/>
</dbReference>
<feature type="domain" description="Electron transfer flavoprotein alpha subunit C-terminal" evidence="1">
    <location>
        <begin position="89"/>
        <end position="164"/>
    </location>
</feature>
<proteinExistence type="predicted"/>